<proteinExistence type="predicted"/>
<name>A0AAP0INU4_9MAGN</name>
<accession>A0AAP0INU4</accession>
<reference evidence="1 2" key="1">
    <citation type="submission" date="2024-01" db="EMBL/GenBank/DDBJ databases">
        <title>Genome assemblies of Stephania.</title>
        <authorList>
            <person name="Yang L."/>
        </authorList>
    </citation>
    <scope>NUCLEOTIDE SEQUENCE [LARGE SCALE GENOMIC DNA]</scope>
    <source>
        <strain evidence="1">JXDWG</strain>
        <tissue evidence="1">Leaf</tissue>
    </source>
</reference>
<evidence type="ECO:0000313" key="1">
    <source>
        <dbReference type="EMBL" id="KAK9118685.1"/>
    </source>
</evidence>
<dbReference type="AlphaFoldDB" id="A0AAP0INU4"/>
<comment type="caution">
    <text evidence="1">The sequence shown here is derived from an EMBL/GenBank/DDBJ whole genome shotgun (WGS) entry which is preliminary data.</text>
</comment>
<gene>
    <name evidence="1" type="ORF">Scep_016778</name>
</gene>
<protein>
    <submittedName>
        <fullName evidence="1">Uncharacterized protein</fullName>
    </submittedName>
</protein>
<keyword evidence="2" id="KW-1185">Reference proteome</keyword>
<dbReference type="Proteomes" id="UP001419268">
    <property type="component" value="Unassembled WGS sequence"/>
</dbReference>
<evidence type="ECO:0000313" key="2">
    <source>
        <dbReference type="Proteomes" id="UP001419268"/>
    </source>
</evidence>
<dbReference type="EMBL" id="JBBNAG010000007">
    <property type="protein sequence ID" value="KAK9118685.1"/>
    <property type="molecule type" value="Genomic_DNA"/>
</dbReference>
<sequence>MPPERRNSNARTSPKLPKCHLVISFHIFPRICKLILGLHHYPVKNLQANSWTSSL</sequence>
<organism evidence="1 2">
    <name type="scientific">Stephania cephalantha</name>
    <dbReference type="NCBI Taxonomy" id="152367"/>
    <lineage>
        <taxon>Eukaryota</taxon>
        <taxon>Viridiplantae</taxon>
        <taxon>Streptophyta</taxon>
        <taxon>Embryophyta</taxon>
        <taxon>Tracheophyta</taxon>
        <taxon>Spermatophyta</taxon>
        <taxon>Magnoliopsida</taxon>
        <taxon>Ranunculales</taxon>
        <taxon>Menispermaceae</taxon>
        <taxon>Menispermoideae</taxon>
        <taxon>Cissampelideae</taxon>
        <taxon>Stephania</taxon>
    </lineage>
</organism>